<gene>
    <name evidence="9" type="primary">TBLA0H01350</name>
    <name evidence="9" type="ORF">TBLA_0H01350</name>
</gene>
<sequence>MSEYLNKALPVGDYKFQYISILPTDPEAEACKLPTTTTWAKFIKENKTVVITGAPAAFSPTCSVSHIPGYVAKLKDLEAKGVDQVVVLTVDNPFANQAWAKSLGVKDTTHIKFGSDASCKFMKSLGMEWKLDEDVFWSGRWTIIVKDGIVTYAGKEANPGTDVTVSSIESALANL</sequence>
<protein>
    <recommendedName>
        <fullName evidence="8">Thioredoxin domain-containing protein</fullName>
    </recommendedName>
</protein>
<dbReference type="GO" id="GO:0005777">
    <property type="term" value="C:peroxisome"/>
    <property type="evidence" value="ECO:0007669"/>
    <property type="project" value="TreeGrafter"/>
</dbReference>
<dbReference type="EMBL" id="HE806323">
    <property type="protein sequence ID" value="CCH62422.1"/>
    <property type="molecule type" value="Genomic_DNA"/>
</dbReference>
<dbReference type="GO" id="GO:0034599">
    <property type="term" value="P:cellular response to oxidative stress"/>
    <property type="evidence" value="ECO:0007669"/>
    <property type="project" value="EnsemblFungi"/>
</dbReference>
<feature type="domain" description="Thioredoxin" evidence="8">
    <location>
        <begin position="22"/>
        <end position="175"/>
    </location>
</feature>
<keyword evidence="10" id="KW-1185">Reference proteome</keyword>
<reference evidence="9 10" key="1">
    <citation type="journal article" date="2011" name="Proc. Natl. Acad. Sci. U.S.A.">
        <title>Evolutionary erosion of yeast sex chromosomes by mating-type switching accidents.</title>
        <authorList>
            <person name="Gordon J.L."/>
            <person name="Armisen D."/>
            <person name="Proux-Wera E."/>
            <person name="Oheigeartaigh S.S."/>
            <person name="Byrne K.P."/>
            <person name="Wolfe K.H."/>
        </authorList>
    </citation>
    <scope>NUCLEOTIDE SEQUENCE [LARGE SCALE GENOMIC DNA]</scope>
    <source>
        <strain evidence="10">ATCC 34711 / CBS 6284 / DSM 70876 / NBRC 10599 / NRRL Y-10934 / UCD 77-7</strain>
    </source>
</reference>
<evidence type="ECO:0000313" key="9">
    <source>
        <dbReference type="EMBL" id="CCH62422.1"/>
    </source>
</evidence>
<evidence type="ECO:0000256" key="2">
    <source>
        <dbReference type="ARBA" id="ARBA00022559"/>
    </source>
</evidence>
<dbReference type="GO" id="GO:0008379">
    <property type="term" value="F:thioredoxin peroxidase activity"/>
    <property type="evidence" value="ECO:0007669"/>
    <property type="project" value="EnsemblFungi"/>
</dbReference>
<evidence type="ECO:0000256" key="6">
    <source>
        <dbReference type="PIRSR" id="PIRSR637944-1"/>
    </source>
</evidence>
<dbReference type="GO" id="GO:0010038">
    <property type="term" value="P:response to metal ion"/>
    <property type="evidence" value="ECO:0007669"/>
    <property type="project" value="EnsemblFungi"/>
</dbReference>
<dbReference type="GO" id="GO:0005739">
    <property type="term" value="C:mitochondrion"/>
    <property type="evidence" value="ECO:0007669"/>
    <property type="project" value="TreeGrafter"/>
</dbReference>
<dbReference type="AlphaFoldDB" id="I2H7S0"/>
<dbReference type="KEGG" id="tbl:TBLA_0H01350"/>
<dbReference type="Pfam" id="PF08534">
    <property type="entry name" value="Redoxin"/>
    <property type="match status" value="1"/>
</dbReference>
<dbReference type="PROSITE" id="PS51352">
    <property type="entry name" value="THIOREDOXIN_2"/>
    <property type="match status" value="1"/>
</dbReference>
<dbReference type="Proteomes" id="UP000002866">
    <property type="component" value="Chromosome 8"/>
</dbReference>
<dbReference type="InterPro" id="IPR013766">
    <property type="entry name" value="Thioredoxin_domain"/>
</dbReference>
<comment type="function">
    <text evidence="7">Thiol-specific peroxidase that catalyzes the reduction of hydrogen peroxide and organic hydroperoxides to water and alcohols, respectively. Plays a role in cell protection against oxidative stress by detoxifying peroxides.</text>
</comment>
<evidence type="ECO:0000256" key="5">
    <source>
        <dbReference type="ARBA" id="ARBA00023284"/>
    </source>
</evidence>
<dbReference type="Gene3D" id="3.40.30.10">
    <property type="entry name" value="Glutaredoxin"/>
    <property type="match status" value="1"/>
</dbReference>
<proteinExistence type="inferred from homology"/>
<evidence type="ECO:0000259" key="8">
    <source>
        <dbReference type="PROSITE" id="PS51352"/>
    </source>
</evidence>
<evidence type="ECO:0000256" key="4">
    <source>
        <dbReference type="ARBA" id="ARBA00023002"/>
    </source>
</evidence>
<keyword evidence="4 7" id="KW-0560">Oxidoreductase</keyword>
<comment type="similarity">
    <text evidence="1 7">Belongs to the peroxiredoxin family. Prx5 subfamily.</text>
</comment>
<dbReference type="InterPro" id="IPR036249">
    <property type="entry name" value="Thioredoxin-like_sf"/>
</dbReference>
<dbReference type="eggNOG" id="KOG0541">
    <property type="taxonomic scope" value="Eukaryota"/>
</dbReference>
<dbReference type="RefSeq" id="XP_004181941.1">
    <property type="nucleotide sequence ID" value="XM_004181893.1"/>
</dbReference>
<dbReference type="PANTHER" id="PTHR10430:SF16">
    <property type="entry name" value="PEROXIREDOXIN-5, MITOCHONDRIAL"/>
    <property type="match status" value="1"/>
</dbReference>
<dbReference type="InterPro" id="IPR037944">
    <property type="entry name" value="PRX5-like"/>
</dbReference>
<evidence type="ECO:0000256" key="7">
    <source>
        <dbReference type="RuleBase" id="RU366011"/>
    </source>
</evidence>
<feature type="active site" description="Cysteine sulfenic acid (-SOH) intermediate" evidence="6">
    <location>
        <position position="62"/>
    </location>
</feature>
<organism evidence="9 10">
    <name type="scientific">Henningerozyma blattae (strain ATCC 34711 / CBS 6284 / DSM 70876 / NBRC 10599 / NRRL Y-10934 / UCD 77-7)</name>
    <name type="common">Yeast</name>
    <name type="synonym">Tetrapisispora blattae</name>
    <dbReference type="NCBI Taxonomy" id="1071380"/>
    <lineage>
        <taxon>Eukaryota</taxon>
        <taxon>Fungi</taxon>
        <taxon>Dikarya</taxon>
        <taxon>Ascomycota</taxon>
        <taxon>Saccharomycotina</taxon>
        <taxon>Saccharomycetes</taxon>
        <taxon>Saccharomycetales</taxon>
        <taxon>Saccharomycetaceae</taxon>
        <taxon>Henningerozyma</taxon>
    </lineage>
</organism>
<evidence type="ECO:0000256" key="3">
    <source>
        <dbReference type="ARBA" id="ARBA00022862"/>
    </source>
</evidence>
<dbReference type="GO" id="GO:0045454">
    <property type="term" value="P:cell redox homeostasis"/>
    <property type="evidence" value="ECO:0007669"/>
    <property type="project" value="EnsemblFungi"/>
</dbReference>
<dbReference type="OrthoDB" id="1882547at2759"/>
<dbReference type="GeneID" id="14497579"/>
<dbReference type="OMA" id="YTMNGWA"/>
<dbReference type="InterPro" id="IPR013740">
    <property type="entry name" value="Redoxin"/>
</dbReference>
<dbReference type="SUPFAM" id="SSF52833">
    <property type="entry name" value="Thioredoxin-like"/>
    <property type="match status" value="1"/>
</dbReference>
<dbReference type="STRING" id="1071380.I2H7S0"/>
<name>I2H7S0_HENB6</name>
<dbReference type="HOGENOM" id="CLU_072440_1_1_1"/>
<accession>I2H7S0</accession>
<keyword evidence="3 7" id="KW-0049">Antioxidant</keyword>
<evidence type="ECO:0000256" key="1">
    <source>
        <dbReference type="ARBA" id="ARBA00010505"/>
    </source>
</evidence>
<dbReference type="InParanoid" id="I2H7S0"/>
<keyword evidence="2 7" id="KW-0575">Peroxidase</keyword>
<dbReference type="FunCoup" id="I2H7S0">
    <property type="interactions" value="624"/>
</dbReference>
<keyword evidence="5 7" id="KW-0676">Redox-active center</keyword>
<dbReference type="GO" id="GO:0042744">
    <property type="term" value="P:hydrogen peroxide catabolic process"/>
    <property type="evidence" value="ECO:0007669"/>
    <property type="project" value="TreeGrafter"/>
</dbReference>
<dbReference type="CDD" id="cd03013">
    <property type="entry name" value="PRX5_like"/>
    <property type="match status" value="1"/>
</dbReference>
<dbReference type="PANTHER" id="PTHR10430">
    <property type="entry name" value="PEROXIREDOXIN"/>
    <property type="match status" value="1"/>
</dbReference>
<evidence type="ECO:0000313" key="10">
    <source>
        <dbReference type="Proteomes" id="UP000002866"/>
    </source>
</evidence>